<comment type="caution">
    <text evidence="1">The sequence shown here is derived from an EMBL/GenBank/DDBJ whole genome shotgun (WGS) entry which is preliminary data.</text>
</comment>
<protein>
    <submittedName>
        <fullName evidence="1">Uncharacterized protein</fullName>
    </submittedName>
</protein>
<gene>
    <name evidence="1" type="ORF">LCGC14_2615650</name>
</gene>
<dbReference type="EMBL" id="LAZR01044507">
    <property type="protein sequence ID" value="KKL04479.1"/>
    <property type="molecule type" value="Genomic_DNA"/>
</dbReference>
<organism evidence="1">
    <name type="scientific">marine sediment metagenome</name>
    <dbReference type="NCBI Taxonomy" id="412755"/>
    <lineage>
        <taxon>unclassified sequences</taxon>
        <taxon>metagenomes</taxon>
        <taxon>ecological metagenomes</taxon>
    </lineage>
</organism>
<reference evidence="1" key="1">
    <citation type="journal article" date="2015" name="Nature">
        <title>Complex archaea that bridge the gap between prokaryotes and eukaryotes.</title>
        <authorList>
            <person name="Spang A."/>
            <person name="Saw J.H."/>
            <person name="Jorgensen S.L."/>
            <person name="Zaremba-Niedzwiedzka K."/>
            <person name="Martijn J."/>
            <person name="Lind A.E."/>
            <person name="van Eijk R."/>
            <person name="Schleper C."/>
            <person name="Guy L."/>
            <person name="Ettema T.J."/>
        </authorList>
    </citation>
    <scope>NUCLEOTIDE SEQUENCE</scope>
</reference>
<name>A0A0F9A4I9_9ZZZZ</name>
<evidence type="ECO:0000313" key="1">
    <source>
        <dbReference type="EMBL" id="KKL04479.1"/>
    </source>
</evidence>
<sequence>MSIARWHASVPDVSRKDNVDEAKLLRRTDEIYHELCAQRDPYTAPELLPAGIRSCQVKALIAALCEQLNEEEPR</sequence>
<dbReference type="AlphaFoldDB" id="A0A0F9A4I9"/>
<accession>A0A0F9A4I9</accession>
<proteinExistence type="predicted"/>